<dbReference type="Proteomes" id="UP000241936">
    <property type="component" value="Chromosome"/>
</dbReference>
<accession>A0ABN5JXS8</accession>
<gene>
    <name evidence="2" type="ORF">CRX69_24600</name>
</gene>
<evidence type="ECO:0000259" key="1">
    <source>
        <dbReference type="PROSITE" id="PS50927"/>
    </source>
</evidence>
<keyword evidence="3" id="KW-1185">Reference proteome</keyword>
<evidence type="ECO:0000313" key="3">
    <source>
        <dbReference type="Proteomes" id="UP000241936"/>
    </source>
</evidence>
<dbReference type="InterPro" id="IPR036426">
    <property type="entry name" value="Bulb-type_lectin_dom_sf"/>
</dbReference>
<reference evidence="2 3" key="1">
    <citation type="journal article" date="2018" name="Front. Microbiol.">
        <title>Pseudomonas rhizophila S211, a New Plant Growth-Promoting Rhizobacterium with Potential in Pesticide-Bioremediation.</title>
        <authorList>
            <person name="Hassen W."/>
            <person name="Neifar M."/>
            <person name="Cherif H."/>
            <person name="Najjari A."/>
            <person name="Chouchane H."/>
            <person name="Driouich R.C."/>
            <person name="Salah A."/>
            <person name="Naili F."/>
            <person name="Mosbah A."/>
            <person name="Souissi Y."/>
            <person name="Raddadi N."/>
            <person name="Ouzari H.I."/>
            <person name="Fava F."/>
            <person name="Cherif A."/>
        </authorList>
    </citation>
    <scope>NUCLEOTIDE SEQUENCE [LARGE SCALE GENOMIC DNA]</scope>
    <source>
        <strain evidence="2 3">S211</strain>
    </source>
</reference>
<proteinExistence type="predicted"/>
<dbReference type="InterPro" id="IPR001480">
    <property type="entry name" value="Bulb-type_lectin_dom"/>
</dbReference>
<dbReference type="EMBL" id="CP024081">
    <property type="protein sequence ID" value="AVU78197.1"/>
    <property type="molecule type" value="Genomic_DNA"/>
</dbReference>
<sequence length="173" mass="19993">MAVRYTHFKANGSPQLPPNQTMSPGQYLKSSNGRFRLILQADGNLVIKDREAIIWTAGDKQPHSVTLYPRRMREPLQFVVSNSGFLYDPSRRRLWIAESTHSTDKSLWYNTCMTMQDDGNLVIFDMRTGNLCWARFGFVPGRMSKPKRVRILFEDVPIHTWSFSLPPSKNSLR</sequence>
<feature type="domain" description="Bulb-type lectin" evidence="1">
    <location>
        <begin position="13"/>
        <end position="136"/>
    </location>
</feature>
<dbReference type="PROSITE" id="PS50927">
    <property type="entry name" value="BULB_LECTIN"/>
    <property type="match status" value="1"/>
</dbReference>
<name>A0ABN5JXS8_9PSED</name>
<evidence type="ECO:0000313" key="2">
    <source>
        <dbReference type="EMBL" id="AVU78197.1"/>
    </source>
</evidence>
<protein>
    <recommendedName>
        <fullName evidence="1">Bulb-type lectin domain-containing protein</fullName>
    </recommendedName>
</protein>
<dbReference type="SUPFAM" id="SSF51110">
    <property type="entry name" value="alpha-D-mannose-specific plant lectins"/>
    <property type="match status" value="2"/>
</dbReference>
<organism evidence="2 3">
    <name type="scientific">Pseudomonas rhizophila</name>
    <dbReference type="NCBI Taxonomy" id="2045200"/>
    <lineage>
        <taxon>Bacteria</taxon>
        <taxon>Pseudomonadati</taxon>
        <taxon>Pseudomonadota</taxon>
        <taxon>Gammaproteobacteria</taxon>
        <taxon>Pseudomonadales</taxon>
        <taxon>Pseudomonadaceae</taxon>
        <taxon>Pseudomonas</taxon>
    </lineage>
</organism>
<dbReference type="Gene3D" id="2.90.10.30">
    <property type="match status" value="1"/>
</dbReference>